<organism evidence="16">
    <name type="scientific">Laccaria bicolor (strain S238N-H82 / ATCC MYA-4686)</name>
    <name type="common">Bicoloured deceiver</name>
    <name type="synonym">Laccaria laccata var. bicolor</name>
    <dbReference type="NCBI Taxonomy" id="486041"/>
    <lineage>
        <taxon>Eukaryota</taxon>
        <taxon>Fungi</taxon>
        <taxon>Dikarya</taxon>
        <taxon>Basidiomycota</taxon>
        <taxon>Agaricomycotina</taxon>
        <taxon>Agaricomycetes</taxon>
        <taxon>Agaricomycetidae</taxon>
        <taxon>Agaricales</taxon>
        <taxon>Agaricineae</taxon>
        <taxon>Hydnangiaceae</taxon>
        <taxon>Laccaria</taxon>
    </lineage>
</organism>
<dbReference type="Gene3D" id="3.40.50.300">
    <property type="entry name" value="P-loop containing nucleotide triphosphate hydrolases"/>
    <property type="match status" value="1"/>
</dbReference>
<evidence type="ECO:0000256" key="2">
    <source>
        <dbReference type="ARBA" id="ARBA00007448"/>
    </source>
</evidence>
<evidence type="ECO:0000313" key="15">
    <source>
        <dbReference type="EMBL" id="EDR09564.1"/>
    </source>
</evidence>
<dbReference type="Pfam" id="PF25426">
    <property type="entry name" value="AAA_lid_BCS1"/>
    <property type="match status" value="1"/>
</dbReference>
<evidence type="ECO:0000256" key="9">
    <source>
        <dbReference type="ARBA" id="ARBA00023128"/>
    </source>
</evidence>
<name>B0D701_LACBS</name>
<sequence length="603" mass="67408">MSARPRPHFYGGLMAGDQDRNDTGELWSAPSFLTRIMGFSFFASLFSNTYGLGSVKLLVLGSIIETGRRLCQWLFERLRFQYSITIQFGEGDPTYEWIILFLTEHNVWRRSRDFRVTAKNSSRKWGIETSPSSQPEGSADYVPTYELPQLFRWNGYWLEIKRSKGTPTYTQMGAQSLSTIFITIYTLDMTVVSKLVEKARLRYVEVSRPNVIIHTADTPHFGPTFTWNNVKCKIRRPLDSIILEEGVIDSIVGDAREFLDMENWYIDAGIPHRRGYLLYGPPGTGKSSTIHALAGELGMEIYSLSLAAGFVDDSFLQRAAASIPKRAIFLIEDIDCAFPSREEGEHPMPLLPGYPGMMGLGPRLPSRTRSTVTLSGLLNVIDGVGSEEGKLFFATTNYIDHLDPALLRPGRIDRKIQYKLATREQATALFLRFFPQSYITFEDSKVSSVDEKQSRLGELAKTFSQGVPEYEFSTAELQGYLLSCKKHPEQAAIGIGAWVEQERIERKERKEREIERKAKEQQSRDEVTQMQFANMGGLGMMSKRGGGQKVGGALRGPSMPKALPGASLVSLSTDSLSQPDMAFTDGFTSDSDSVSVSTLPTAA</sequence>
<dbReference type="InterPro" id="IPR003959">
    <property type="entry name" value="ATPase_AAA_core"/>
</dbReference>
<feature type="region of interest" description="Disordered" evidence="12">
    <location>
        <begin position="541"/>
        <end position="566"/>
    </location>
</feature>
<dbReference type="InParanoid" id="B0D701"/>
<dbReference type="PANTHER" id="PTHR23070">
    <property type="entry name" value="BCS1 AAA-TYPE ATPASE"/>
    <property type="match status" value="1"/>
</dbReference>
<dbReference type="GO" id="GO:0016887">
    <property type="term" value="F:ATP hydrolysis activity"/>
    <property type="evidence" value="ECO:0007669"/>
    <property type="project" value="InterPro"/>
</dbReference>
<evidence type="ECO:0000256" key="11">
    <source>
        <dbReference type="ARBA" id="ARBA00048778"/>
    </source>
</evidence>
<keyword evidence="10" id="KW-0472">Membrane</keyword>
<dbReference type="Pfam" id="PF00004">
    <property type="entry name" value="AAA"/>
    <property type="match status" value="2"/>
</dbReference>
<comment type="similarity">
    <text evidence="2">Belongs to the AAA ATPase family. BCS1 subfamily.</text>
</comment>
<evidence type="ECO:0000256" key="10">
    <source>
        <dbReference type="ARBA" id="ARBA00023136"/>
    </source>
</evidence>
<feature type="domain" description="AAA+ ATPase" evidence="13">
    <location>
        <begin position="272"/>
        <end position="422"/>
    </location>
</feature>
<keyword evidence="6" id="KW-0378">Hydrolase</keyword>
<feature type="region of interest" description="Disordered" evidence="12">
    <location>
        <begin position="507"/>
        <end position="526"/>
    </location>
</feature>
<dbReference type="InterPro" id="IPR003593">
    <property type="entry name" value="AAA+_ATPase"/>
</dbReference>
<keyword evidence="3" id="KW-0812">Transmembrane</keyword>
<keyword evidence="4" id="KW-0547">Nucleotide-binding</keyword>
<dbReference type="Proteomes" id="UP000001194">
    <property type="component" value="Unassembled WGS sequence"/>
</dbReference>
<dbReference type="RefSeq" id="XP_001879913.1">
    <property type="nucleotide sequence ID" value="XM_001879878.1"/>
</dbReference>
<evidence type="ECO:0000256" key="4">
    <source>
        <dbReference type="ARBA" id="ARBA00022741"/>
    </source>
</evidence>
<feature type="domain" description="BCS1 N-terminal" evidence="14">
    <location>
        <begin position="58"/>
        <end position="241"/>
    </location>
</feature>
<keyword evidence="7" id="KW-0067">ATP-binding</keyword>
<gene>
    <name evidence="15" type="ORF">LACBIDRAFT_318752</name>
</gene>
<dbReference type="Pfam" id="PF08740">
    <property type="entry name" value="BCS1_N"/>
    <property type="match status" value="1"/>
</dbReference>
<evidence type="ECO:0000256" key="1">
    <source>
        <dbReference type="ARBA" id="ARBA00004434"/>
    </source>
</evidence>
<keyword evidence="5" id="KW-0999">Mitochondrion inner membrane</keyword>
<keyword evidence="8" id="KW-1133">Transmembrane helix</keyword>
<dbReference type="InterPro" id="IPR057495">
    <property type="entry name" value="AAA_lid_BCS1"/>
</dbReference>
<keyword evidence="16" id="KW-1185">Reference proteome</keyword>
<evidence type="ECO:0000256" key="5">
    <source>
        <dbReference type="ARBA" id="ARBA00022792"/>
    </source>
</evidence>
<evidence type="ECO:0000256" key="12">
    <source>
        <dbReference type="SAM" id="MobiDB-lite"/>
    </source>
</evidence>
<dbReference type="SUPFAM" id="SSF52540">
    <property type="entry name" value="P-loop containing nucleoside triphosphate hydrolases"/>
    <property type="match status" value="1"/>
</dbReference>
<dbReference type="InterPro" id="IPR050747">
    <property type="entry name" value="Mitochondrial_chaperone_BCS1"/>
</dbReference>
<protein>
    <submittedName>
        <fullName evidence="15">Predicted protein</fullName>
    </submittedName>
</protein>
<evidence type="ECO:0000256" key="7">
    <source>
        <dbReference type="ARBA" id="ARBA00022840"/>
    </source>
</evidence>
<feature type="compositionally biased region" description="Gly residues" evidence="12">
    <location>
        <begin position="541"/>
        <end position="554"/>
    </location>
</feature>
<comment type="subcellular location">
    <subcellularLocation>
        <location evidence="1">Mitochondrion inner membrane</location>
        <topology evidence="1">Single-pass membrane protein</topology>
    </subcellularLocation>
</comment>
<dbReference type="GO" id="GO:0005524">
    <property type="term" value="F:ATP binding"/>
    <property type="evidence" value="ECO:0007669"/>
    <property type="project" value="UniProtKB-KW"/>
</dbReference>
<dbReference type="AlphaFoldDB" id="B0D701"/>
<dbReference type="HOGENOM" id="CLU_010189_3_2_1"/>
<dbReference type="EMBL" id="DS547099">
    <property type="protein sequence ID" value="EDR09564.1"/>
    <property type="molecule type" value="Genomic_DNA"/>
</dbReference>
<dbReference type="InterPro" id="IPR014851">
    <property type="entry name" value="BCS1_N"/>
</dbReference>
<feature type="region of interest" description="Disordered" evidence="12">
    <location>
        <begin position="579"/>
        <end position="603"/>
    </location>
</feature>
<dbReference type="SMART" id="SM00382">
    <property type="entry name" value="AAA"/>
    <property type="match status" value="1"/>
</dbReference>
<dbReference type="OrthoDB" id="10251412at2759"/>
<feature type="compositionally biased region" description="Low complexity" evidence="12">
    <location>
        <begin position="588"/>
        <end position="603"/>
    </location>
</feature>
<dbReference type="InterPro" id="IPR027417">
    <property type="entry name" value="P-loop_NTPase"/>
</dbReference>
<reference evidence="15 16" key="1">
    <citation type="journal article" date="2008" name="Nature">
        <title>The genome of Laccaria bicolor provides insights into mycorrhizal symbiosis.</title>
        <authorList>
            <person name="Martin F."/>
            <person name="Aerts A."/>
            <person name="Ahren D."/>
            <person name="Brun A."/>
            <person name="Danchin E.G.J."/>
            <person name="Duchaussoy F."/>
            <person name="Gibon J."/>
            <person name="Kohler A."/>
            <person name="Lindquist E."/>
            <person name="Pereda V."/>
            <person name="Salamov A."/>
            <person name="Shapiro H.J."/>
            <person name="Wuyts J."/>
            <person name="Blaudez D."/>
            <person name="Buee M."/>
            <person name="Brokstein P."/>
            <person name="Canbaeck B."/>
            <person name="Cohen D."/>
            <person name="Courty P.E."/>
            <person name="Coutinho P.M."/>
            <person name="Delaruelle C."/>
            <person name="Detter J.C."/>
            <person name="Deveau A."/>
            <person name="DiFazio S."/>
            <person name="Duplessis S."/>
            <person name="Fraissinet-Tachet L."/>
            <person name="Lucic E."/>
            <person name="Frey-Klett P."/>
            <person name="Fourrey C."/>
            <person name="Feussner I."/>
            <person name="Gay G."/>
            <person name="Grimwood J."/>
            <person name="Hoegger P.J."/>
            <person name="Jain P."/>
            <person name="Kilaru S."/>
            <person name="Labbe J."/>
            <person name="Lin Y.C."/>
            <person name="Legue V."/>
            <person name="Le Tacon F."/>
            <person name="Marmeisse R."/>
            <person name="Melayah D."/>
            <person name="Montanini B."/>
            <person name="Muratet M."/>
            <person name="Nehls U."/>
            <person name="Niculita-Hirzel H."/>
            <person name="Oudot-Le Secq M.P."/>
            <person name="Peter M."/>
            <person name="Quesneville H."/>
            <person name="Rajashekar B."/>
            <person name="Reich M."/>
            <person name="Rouhier N."/>
            <person name="Schmutz J."/>
            <person name="Yin T."/>
            <person name="Chalot M."/>
            <person name="Henrissat B."/>
            <person name="Kuees U."/>
            <person name="Lucas S."/>
            <person name="Van de Peer Y."/>
            <person name="Podila G.K."/>
            <person name="Polle A."/>
            <person name="Pukkila P.J."/>
            <person name="Richardson P.M."/>
            <person name="Rouze P."/>
            <person name="Sanders I.R."/>
            <person name="Stajich J.E."/>
            <person name="Tunlid A."/>
            <person name="Tuskan G."/>
            <person name="Grigoriev I.V."/>
        </authorList>
    </citation>
    <scope>NUCLEOTIDE SEQUENCE [LARGE SCALE GENOMIC DNA]</scope>
    <source>
        <strain evidence="16">S238N-H82 / ATCC MYA-4686</strain>
    </source>
</reference>
<dbReference type="STRING" id="486041.B0D701"/>
<dbReference type="SMART" id="SM01024">
    <property type="entry name" value="BCS1_N"/>
    <property type="match status" value="1"/>
</dbReference>
<evidence type="ECO:0000259" key="14">
    <source>
        <dbReference type="SMART" id="SM01024"/>
    </source>
</evidence>
<dbReference type="KEGG" id="lbc:LACBIDRAFT_318752"/>
<evidence type="ECO:0000259" key="13">
    <source>
        <dbReference type="SMART" id="SM00382"/>
    </source>
</evidence>
<evidence type="ECO:0000256" key="3">
    <source>
        <dbReference type="ARBA" id="ARBA00022692"/>
    </source>
</evidence>
<proteinExistence type="inferred from homology"/>
<keyword evidence="9" id="KW-0496">Mitochondrion</keyword>
<evidence type="ECO:0000313" key="16">
    <source>
        <dbReference type="Proteomes" id="UP000001194"/>
    </source>
</evidence>
<comment type="catalytic activity">
    <reaction evidence="11">
        <text>ATP + H2O = ADP + phosphate + H(+)</text>
        <dbReference type="Rhea" id="RHEA:13065"/>
        <dbReference type="ChEBI" id="CHEBI:15377"/>
        <dbReference type="ChEBI" id="CHEBI:15378"/>
        <dbReference type="ChEBI" id="CHEBI:30616"/>
        <dbReference type="ChEBI" id="CHEBI:43474"/>
        <dbReference type="ChEBI" id="CHEBI:456216"/>
    </reaction>
    <physiologicalReaction direction="left-to-right" evidence="11">
        <dbReference type="Rhea" id="RHEA:13066"/>
    </physiologicalReaction>
</comment>
<dbReference type="GeneID" id="6075526"/>
<dbReference type="GO" id="GO:0005743">
    <property type="term" value="C:mitochondrial inner membrane"/>
    <property type="evidence" value="ECO:0007669"/>
    <property type="project" value="UniProtKB-SubCell"/>
</dbReference>
<evidence type="ECO:0000256" key="6">
    <source>
        <dbReference type="ARBA" id="ARBA00022801"/>
    </source>
</evidence>
<evidence type="ECO:0000256" key="8">
    <source>
        <dbReference type="ARBA" id="ARBA00022989"/>
    </source>
</evidence>
<accession>B0D701</accession>